<dbReference type="SMART" id="SM00020">
    <property type="entry name" value="Tryp_SPc"/>
    <property type="match status" value="1"/>
</dbReference>
<gene>
    <name evidence="3" type="ORF">COB20_11955</name>
</gene>
<dbReference type="InterPro" id="IPR043504">
    <property type="entry name" value="Peptidase_S1_PA_chymotrypsin"/>
</dbReference>
<dbReference type="SUPFAM" id="SSF50494">
    <property type="entry name" value="Trypsin-like serine proteases"/>
    <property type="match status" value="1"/>
</dbReference>
<dbReference type="Gene3D" id="2.40.10.10">
    <property type="entry name" value="Trypsin-like serine proteases"/>
    <property type="match status" value="1"/>
</dbReference>
<dbReference type="InterPro" id="IPR018114">
    <property type="entry name" value="TRYPSIN_HIS"/>
</dbReference>
<proteinExistence type="predicted"/>
<evidence type="ECO:0000313" key="4">
    <source>
        <dbReference type="Proteomes" id="UP000218767"/>
    </source>
</evidence>
<dbReference type="InterPro" id="IPR001254">
    <property type="entry name" value="Trypsin_dom"/>
</dbReference>
<accession>A0A2A4WZS7</accession>
<dbReference type="Proteomes" id="UP000218767">
    <property type="component" value="Unassembled WGS sequence"/>
</dbReference>
<organism evidence="3 4">
    <name type="scientific">SAR86 cluster bacterium</name>
    <dbReference type="NCBI Taxonomy" id="2030880"/>
    <lineage>
        <taxon>Bacteria</taxon>
        <taxon>Pseudomonadati</taxon>
        <taxon>Pseudomonadota</taxon>
        <taxon>Gammaproteobacteria</taxon>
        <taxon>SAR86 cluster</taxon>
    </lineage>
</organism>
<dbReference type="GO" id="GO:0004252">
    <property type="term" value="F:serine-type endopeptidase activity"/>
    <property type="evidence" value="ECO:0007669"/>
    <property type="project" value="InterPro"/>
</dbReference>
<name>A0A2A4WZS7_9GAMM</name>
<protein>
    <recommendedName>
        <fullName evidence="2">Peptidase S1 domain-containing protein</fullName>
    </recommendedName>
</protein>
<keyword evidence="1" id="KW-1015">Disulfide bond</keyword>
<dbReference type="AlphaFoldDB" id="A0A2A4WZS7"/>
<dbReference type="PANTHER" id="PTHR24256">
    <property type="entry name" value="TRYPTASE-RELATED"/>
    <property type="match status" value="1"/>
</dbReference>
<evidence type="ECO:0000256" key="1">
    <source>
        <dbReference type="ARBA" id="ARBA00023157"/>
    </source>
</evidence>
<evidence type="ECO:0000259" key="2">
    <source>
        <dbReference type="PROSITE" id="PS50240"/>
    </source>
</evidence>
<dbReference type="PROSITE" id="PS50240">
    <property type="entry name" value="TRYPSIN_DOM"/>
    <property type="match status" value="1"/>
</dbReference>
<dbReference type="InterPro" id="IPR009003">
    <property type="entry name" value="Peptidase_S1_PA"/>
</dbReference>
<comment type="caution">
    <text evidence="3">The sequence shown here is derived from an EMBL/GenBank/DDBJ whole genome shotgun (WGS) entry which is preliminary data.</text>
</comment>
<evidence type="ECO:0000313" key="3">
    <source>
        <dbReference type="EMBL" id="PCI75853.1"/>
    </source>
</evidence>
<dbReference type="PRINTS" id="PR00722">
    <property type="entry name" value="CHYMOTRYPSIN"/>
</dbReference>
<dbReference type="EMBL" id="NVUL01000066">
    <property type="protein sequence ID" value="PCI75853.1"/>
    <property type="molecule type" value="Genomic_DNA"/>
</dbReference>
<dbReference type="Pfam" id="PF00089">
    <property type="entry name" value="Trypsin"/>
    <property type="match status" value="1"/>
</dbReference>
<dbReference type="InterPro" id="IPR051487">
    <property type="entry name" value="Ser/Thr_Proteases_Immune/Dev"/>
</dbReference>
<dbReference type="InterPro" id="IPR001314">
    <property type="entry name" value="Peptidase_S1A"/>
</dbReference>
<sequence length="276" mass="30575">MNKSFLRVIRRFVFLLLCVVAVSHSSAIIIRHDVGPVRYEVRESNYPSVFFLERQGNRKVCAATIIHQQWALTAAHCVEQTLLGNTLANGRDFAVIVAGQDREIDAVIIHPEFDLQDAADVDLALLRFKQASVTPRAMPLHLQELEADTIVTLLGWGYFGLGTTGRQYNDGSFRLAMNRITDVDHRFRIRFDDPRDFASQALPLEGMPSLGDSGGPALLESENGLFLVGITVGEIEADDFSEETQGRYGAVAVYESVTMQLDWIEAVIGSSAPFDS</sequence>
<reference evidence="4" key="1">
    <citation type="submission" date="2017-08" db="EMBL/GenBank/DDBJ databases">
        <title>A dynamic microbial community with high functional redundancy inhabits the cold, oxic subseafloor aquifer.</title>
        <authorList>
            <person name="Tully B.J."/>
            <person name="Wheat C.G."/>
            <person name="Glazer B.T."/>
            <person name="Huber J.A."/>
        </authorList>
    </citation>
    <scope>NUCLEOTIDE SEQUENCE [LARGE SCALE GENOMIC DNA]</scope>
</reference>
<feature type="domain" description="Peptidase S1" evidence="2">
    <location>
        <begin position="33"/>
        <end position="269"/>
    </location>
</feature>
<dbReference type="PROSITE" id="PS00134">
    <property type="entry name" value="TRYPSIN_HIS"/>
    <property type="match status" value="1"/>
</dbReference>
<dbReference type="GO" id="GO:0006508">
    <property type="term" value="P:proteolysis"/>
    <property type="evidence" value="ECO:0007669"/>
    <property type="project" value="InterPro"/>
</dbReference>